<evidence type="ECO:0000313" key="3">
    <source>
        <dbReference type="Proteomes" id="UP001316803"/>
    </source>
</evidence>
<evidence type="ECO:0000313" key="2">
    <source>
        <dbReference type="EMBL" id="KAK5956301.1"/>
    </source>
</evidence>
<reference evidence="2 3" key="1">
    <citation type="submission" date="2022-12" db="EMBL/GenBank/DDBJ databases">
        <title>Genomic features and morphological characterization of a novel Knufia sp. strain isolated from spacecraft assembly facility.</title>
        <authorList>
            <person name="Teixeira M."/>
            <person name="Chander A.M."/>
            <person name="Stajich J.E."/>
            <person name="Venkateswaran K."/>
        </authorList>
    </citation>
    <scope>NUCLEOTIDE SEQUENCE [LARGE SCALE GENOMIC DNA]</scope>
    <source>
        <strain evidence="2 3">FJI-L2-BK-P2</strain>
    </source>
</reference>
<dbReference type="AlphaFoldDB" id="A0AAN8IA61"/>
<protein>
    <submittedName>
        <fullName evidence="2">Uncharacterized protein</fullName>
    </submittedName>
</protein>
<proteinExistence type="predicted"/>
<dbReference type="EMBL" id="JAKLMC020000005">
    <property type="protein sequence ID" value="KAK5956301.1"/>
    <property type="molecule type" value="Genomic_DNA"/>
</dbReference>
<feature type="region of interest" description="Disordered" evidence="1">
    <location>
        <begin position="143"/>
        <end position="171"/>
    </location>
</feature>
<accession>A0AAN8IA61</accession>
<organism evidence="2 3">
    <name type="scientific">Knufia fluminis</name>
    <dbReference type="NCBI Taxonomy" id="191047"/>
    <lineage>
        <taxon>Eukaryota</taxon>
        <taxon>Fungi</taxon>
        <taxon>Dikarya</taxon>
        <taxon>Ascomycota</taxon>
        <taxon>Pezizomycotina</taxon>
        <taxon>Eurotiomycetes</taxon>
        <taxon>Chaetothyriomycetidae</taxon>
        <taxon>Chaetothyriales</taxon>
        <taxon>Trichomeriaceae</taxon>
        <taxon>Knufia</taxon>
    </lineage>
</organism>
<keyword evidence="3" id="KW-1185">Reference proteome</keyword>
<name>A0AAN8IA61_9EURO</name>
<sequence length="214" mass="23783">MTVYLSADQSLYPNNQARKRKLRGGNLDSIIQPHVTTLIDSLQTVFIGMTFDDKENTRANVCEKIDPDLITRLAHDSPANPYRVRYALETNITDELLARGYLRIATPPRSPVPPLADNTDGISTKKSLTSKFRRARANTLSDNMGNFDEASDDGVIHSHGPDTSQSRLDMRRRRNTQPVAIIEKGITGHSSAGAAFQGLARRIAQIQERACRKP</sequence>
<gene>
    <name evidence="2" type="ORF">OHC33_002877</name>
</gene>
<evidence type="ECO:0000256" key="1">
    <source>
        <dbReference type="SAM" id="MobiDB-lite"/>
    </source>
</evidence>
<comment type="caution">
    <text evidence="2">The sequence shown here is derived from an EMBL/GenBank/DDBJ whole genome shotgun (WGS) entry which is preliminary data.</text>
</comment>
<dbReference type="Proteomes" id="UP001316803">
    <property type="component" value="Unassembled WGS sequence"/>
</dbReference>